<organism evidence="3 4">
    <name type="scientific">Marinomonas spartinae</name>
    <dbReference type="NCBI Taxonomy" id="1792290"/>
    <lineage>
        <taxon>Bacteria</taxon>
        <taxon>Pseudomonadati</taxon>
        <taxon>Pseudomonadota</taxon>
        <taxon>Gammaproteobacteria</taxon>
        <taxon>Oceanospirillales</taxon>
        <taxon>Oceanospirillaceae</taxon>
        <taxon>Marinomonas</taxon>
    </lineage>
</organism>
<dbReference type="SUPFAM" id="SSF53850">
    <property type="entry name" value="Periplasmic binding protein-like II"/>
    <property type="match status" value="1"/>
</dbReference>
<feature type="domain" description="ABC-type glycine betaine transport system substrate-binding" evidence="2">
    <location>
        <begin position="30"/>
        <end position="282"/>
    </location>
</feature>
<dbReference type="GO" id="GO:0033265">
    <property type="term" value="F:choline binding"/>
    <property type="evidence" value="ECO:0007669"/>
    <property type="project" value="InterPro"/>
</dbReference>
<dbReference type="Proteomes" id="UP000092544">
    <property type="component" value="Unassembled WGS sequence"/>
</dbReference>
<gene>
    <name evidence="3" type="primary">opuAC_1</name>
    <name evidence="3" type="ORF">MSP8886_01105</name>
</gene>
<accession>A0A1A8T9I3</accession>
<dbReference type="AlphaFoldDB" id="A0A1A8T9I3"/>
<feature type="signal peptide" evidence="1">
    <location>
        <begin position="1"/>
        <end position="23"/>
    </location>
</feature>
<dbReference type="GO" id="GO:0043190">
    <property type="term" value="C:ATP-binding cassette (ABC) transporter complex"/>
    <property type="evidence" value="ECO:0007669"/>
    <property type="project" value="InterPro"/>
</dbReference>
<evidence type="ECO:0000313" key="4">
    <source>
        <dbReference type="Proteomes" id="UP000092544"/>
    </source>
</evidence>
<dbReference type="InterPro" id="IPR007210">
    <property type="entry name" value="ABC_Gly_betaine_transp_sub-bd"/>
</dbReference>
<dbReference type="CDD" id="cd13640">
    <property type="entry name" value="PBP2_ChoX"/>
    <property type="match status" value="1"/>
</dbReference>
<proteinExistence type="predicted"/>
<dbReference type="OrthoDB" id="9787902at2"/>
<dbReference type="RefSeq" id="WP_067013550.1">
    <property type="nucleotide sequence ID" value="NZ_FLOB01000002.1"/>
</dbReference>
<dbReference type="GO" id="GO:0042597">
    <property type="term" value="C:periplasmic space"/>
    <property type="evidence" value="ECO:0007669"/>
    <property type="project" value="InterPro"/>
</dbReference>
<keyword evidence="4" id="KW-1185">Reference proteome</keyword>
<sequence>MLKKAAKTALVVGIASISGLTMAAGHSCSTVRFSNVGWTDISATTGLTTQVLHGLGYKTTIDLLSVPVTFSSLKNKNIDVFLGNWMPTMKSIIKPYEKSGAVQVIGPNLVGAKYTLAVSRAAYDGGVHSFADIAKYRKEFNGRIYGIEPGNDGNRLISDMIKKNAFGLGKFQLVSSSEAGMLSQVKRNIRRHKWIVFLGWEPHPMNTEFKMNYLKGGDDYFGPNYGGAKVYTNVRKGYLQECPNVGKLLTNLKFSLPMENQIMGYIMNDGQQPSAAAKKWLKANPEVLTSWLAGVKTKSGGNGLVAVKKYLGVN</sequence>
<feature type="chain" id="PRO_5008378908" evidence="1">
    <location>
        <begin position="24"/>
        <end position="314"/>
    </location>
</feature>
<evidence type="ECO:0000256" key="1">
    <source>
        <dbReference type="SAM" id="SignalP"/>
    </source>
</evidence>
<dbReference type="Gene3D" id="3.40.190.100">
    <property type="entry name" value="Glycine betaine-binding periplasmic protein, domain 2"/>
    <property type="match status" value="1"/>
</dbReference>
<dbReference type="GO" id="GO:0022857">
    <property type="term" value="F:transmembrane transporter activity"/>
    <property type="evidence" value="ECO:0007669"/>
    <property type="project" value="InterPro"/>
</dbReference>
<dbReference type="STRING" id="1792290.MSP8886_01105"/>
<protein>
    <submittedName>
        <fullName evidence="3">Glycine betaine-binding protein OpuAC</fullName>
    </submittedName>
</protein>
<name>A0A1A8T9I3_9GAMM</name>
<evidence type="ECO:0000313" key="3">
    <source>
        <dbReference type="EMBL" id="SBS28262.1"/>
    </source>
</evidence>
<dbReference type="InterPro" id="IPR017783">
    <property type="entry name" value="ABC_choline_sub-bd"/>
</dbReference>
<dbReference type="Pfam" id="PF04069">
    <property type="entry name" value="OpuAC"/>
    <property type="match status" value="1"/>
</dbReference>
<evidence type="ECO:0000259" key="2">
    <source>
        <dbReference type="Pfam" id="PF04069"/>
    </source>
</evidence>
<dbReference type="Gene3D" id="3.40.190.10">
    <property type="entry name" value="Periplasmic binding protein-like II"/>
    <property type="match status" value="1"/>
</dbReference>
<keyword evidence="1" id="KW-0732">Signal</keyword>
<dbReference type="GO" id="GO:0015871">
    <property type="term" value="P:choline transport"/>
    <property type="evidence" value="ECO:0007669"/>
    <property type="project" value="InterPro"/>
</dbReference>
<reference evidence="3 4" key="1">
    <citation type="submission" date="2016-06" db="EMBL/GenBank/DDBJ databases">
        <authorList>
            <person name="Kjaerup R.B."/>
            <person name="Dalgaard T.S."/>
            <person name="Juul-Madsen H.R."/>
        </authorList>
    </citation>
    <scope>NUCLEOTIDE SEQUENCE [LARGE SCALE GENOMIC DNA]</scope>
    <source>
        <strain evidence="3 4">CECT 8886</strain>
    </source>
</reference>
<dbReference type="NCBIfam" id="TIGR03414">
    <property type="entry name" value="ABC_choline_bnd"/>
    <property type="match status" value="1"/>
</dbReference>
<dbReference type="EMBL" id="FLOB01000002">
    <property type="protein sequence ID" value="SBS28262.1"/>
    <property type="molecule type" value="Genomic_DNA"/>
</dbReference>